<proteinExistence type="predicted"/>
<evidence type="ECO:0000313" key="3">
    <source>
        <dbReference type="Proteomes" id="UP000813018"/>
    </source>
</evidence>
<evidence type="ECO:0000313" key="2">
    <source>
        <dbReference type="EMBL" id="MBW7466076.1"/>
    </source>
</evidence>
<feature type="transmembrane region" description="Helical" evidence="1">
    <location>
        <begin position="85"/>
        <end position="104"/>
    </location>
</feature>
<dbReference type="Proteomes" id="UP000813018">
    <property type="component" value="Unassembled WGS sequence"/>
</dbReference>
<accession>A0ABS7CQG0</accession>
<dbReference type="EMBL" id="JAHYXK010000002">
    <property type="protein sequence ID" value="MBW7466076.1"/>
    <property type="molecule type" value="Genomic_DNA"/>
</dbReference>
<feature type="transmembrane region" description="Helical" evidence="1">
    <location>
        <begin position="110"/>
        <end position="129"/>
    </location>
</feature>
<keyword evidence="1" id="KW-0812">Transmembrane</keyword>
<dbReference type="RefSeq" id="WP_219875963.1">
    <property type="nucleotide sequence ID" value="NZ_JAHYXK010000002.1"/>
</dbReference>
<feature type="transmembrane region" description="Helical" evidence="1">
    <location>
        <begin position="55"/>
        <end position="73"/>
    </location>
</feature>
<keyword evidence="1" id="KW-0472">Membrane</keyword>
<comment type="caution">
    <text evidence="2">The sequence shown here is derived from an EMBL/GenBank/DDBJ whole genome shotgun (WGS) entry which is preliminary data.</text>
</comment>
<gene>
    <name evidence="2" type="ORF">K0O23_03280</name>
</gene>
<reference evidence="2 3" key="1">
    <citation type="journal article" date="2016" name="Int. J. Syst. Evol. Microbiol.">
        <title>Pontibacter aydingkolensis sp. nov., isolated from soil of a salt lake.</title>
        <authorList>
            <person name="Osman G."/>
            <person name="Zhang T."/>
            <person name="Lou K."/>
            <person name="Gao Y."/>
            <person name="Chang W."/>
            <person name="Lin Q."/>
            <person name="Yang H.M."/>
            <person name="Huo X.D."/>
            <person name="Wang N."/>
        </authorList>
    </citation>
    <scope>NUCLEOTIDE SEQUENCE [LARGE SCALE GENOMIC DNA]</scope>
    <source>
        <strain evidence="2 3">KACC 19255</strain>
    </source>
</reference>
<keyword evidence="1" id="KW-1133">Transmembrane helix</keyword>
<name>A0ABS7CQG0_9BACT</name>
<organism evidence="2 3">
    <name type="scientific">Pontibacter aydingkolensis</name>
    <dbReference type="NCBI Taxonomy" id="1911536"/>
    <lineage>
        <taxon>Bacteria</taxon>
        <taxon>Pseudomonadati</taxon>
        <taxon>Bacteroidota</taxon>
        <taxon>Cytophagia</taxon>
        <taxon>Cytophagales</taxon>
        <taxon>Hymenobacteraceae</taxon>
        <taxon>Pontibacter</taxon>
    </lineage>
</organism>
<sequence>MYNPITLRFATNGLLLIISLTIVFHFTVLLGIVPFELVWGGRLRTHSQMLSFEAASIAINLAMLAVVAIHSGVLKIRVNRKVIRVALWAMFILFLLNTVGNLLSENQAEKMVFTPVTFLLSVFSLRLAVSKKAQVSY</sequence>
<evidence type="ECO:0000256" key="1">
    <source>
        <dbReference type="SAM" id="Phobius"/>
    </source>
</evidence>
<protein>
    <submittedName>
        <fullName evidence="2">Uncharacterized protein</fullName>
    </submittedName>
</protein>
<keyword evidence="3" id="KW-1185">Reference proteome</keyword>
<feature type="transmembrane region" description="Helical" evidence="1">
    <location>
        <begin position="12"/>
        <end position="35"/>
    </location>
</feature>